<dbReference type="GO" id="GO:0005930">
    <property type="term" value="C:axoneme"/>
    <property type="evidence" value="ECO:0007669"/>
    <property type="project" value="TreeGrafter"/>
</dbReference>
<dbReference type="Pfam" id="PF23360">
    <property type="entry name" value="BBS7_GAE"/>
    <property type="match status" value="1"/>
</dbReference>
<dbReference type="InterPro" id="IPR015943">
    <property type="entry name" value="WD40/YVTN_repeat-like_dom_sf"/>
</dbReference>
<dbReference type="InterPro" id="IPR056333">
    <property type="entry name" value="BBS7_pf_dom"/>
</dbReference>
<feature type="domain" description="BBS7 platform" evidence="3">
    <location>
        <begin position="490"/>
        <end position="592"/>
    </location>
</feature>
<evidence type="ECO:0000313" key="6">
    <source>
        <dbReference type="EMBL" id="SSX24114.1"/>
    </source>
</evidence>
<dbReference type="Pfam" id="PF23349">
    <property type="entry name" value="BBS7_hp"/>
    <property type="match status" value="1"/>
</dbReference>
<dbReference type="GO" id="GO:0008104">
    <property type="term" value="P:intracellular protein localization"/>
    <property type="evidence" value="ECO:0007669"/>
    <property type="project" value="TreeGrafter"/>
</dbReference>
<evidence type="ECO:0000259" key="1">
    <source>
        <dbReference type="Pfam" id="PF23349"/>
    </source>
</evidence>
<dbReference type="AlphaFoldDB" id="A0A336M1K3"/>
<dbReference type="GO" id="GO:0060271">
    <property type="term" value="P:cilium assembly"/>
    <property type="evidence" value="ECO:0007669"/>
    <property type="project" value="TreeGrafter"/>
</dbReference>
<reference evidence="6" key="2">
    <citation type="submission" date="2018-07" db="EMBL/GenBank/DDBJ databases">
        <authorList>
            <person name="Quirk P.G."/>
            <person name="Krulwich T.A."/>
        </authorList>
    </citation>
    <scope>NUCLEOTIDE SEQUENCE</scope>
</reference>
<sequence length="724" mass="81846">MELDLNKIDYVQVGITGPYALAVLPTPEGDKHKQRVAVASQEGHIVVFSLKKNEVQVHFKTLVGPSISAIYLGGTVNTLPDKVFVASENRVYGFNKKGKQFLAFDTNMTENIKCMFVYGTDLLVCGNHVFNHYKDCVDSGSYLCGDTIVDVAAIYLPNTSRMVVALACSGRVIRLLEYSRLRSSLELTSVPTTLHVPIKSPDRLFCGFADGQVVVFHINPVLIDIKRETVVEINENRSAISCIDTFDVTGDGKVELLVGKRDGTVQIYSLPDDNDMDLGSALIYQGNFGESISSVKGGCVRQNGYTEIVVVSYTGLVFGLTTQCISQSFSDVKTMNLEGNNNVSTQDDEFEELNKRLLLERERQRSSSILSSQLNSLTNIHVNDSLILNKEEGSYDLSIEIPMIIDSIMFQCDCPIEFLSKENIEILEPNVIEGTHFMANYHAKVPKTRNDFKFRTVEGQYGTLQAFVTPVNNPGLIEARRYDIKPLSLHIRIHRDLDNLRPFNTLTLKGNFSQAEMHSWLNNCIPEMPERMSQGENVPLLFKHVFVTTILNCEFNKGVAEFKSDNLSTISILKEYLTKEATKKRIKLEISQNINDLSIPHIIKILEPQLIDHVVLREDHKLLQALLELDLTTQEEFDILSPEYQNILNNKETILELYRKDPPNINRLYGFLTDLYIDRFKFKGINVKTKIPILIKLLEEYQYDTIIEFFLGGTKSNENSMENS</sequence>
<dbReference type="GO" id="GO:0043005">
    <property type="term" value="C:neuron projection"/>
    <property type="evidence" value="ECO:0007669"/>
    <property type="project" value="TreeGrafter"/>
</dbReference>
<protein>
    <submittedName>
        <fullName evidence="6">CSON010318 protein</fullName>
    </submittedName>
</protein>
<reference evidence="5" key="1">
    <citation type="submission" date="2018-04" db="EMBL/GenBank/DDBJ databases">
        <authorList>
            <person name="Go L.Y."/>
            <person name="Mitchell J.A."/>
        </authorList>
    </citation>
    <scope>NUCLEOTIDE SEQUENCE</scope>
    <source>
        <tissue evidence="5">Whole organism</tissue>
    </source>
</reference>
<dbReference type="InterPro" id="IPR056332">
    <property type="entry name" value="Beta-prop_BBS7"/>
</dbReference>
<name>A0A336M1K3_CULSO</name>
<dbReference type="PANTHER" id="PTHR16074:SF4">
    <property type="entry name" value="BARDET-BIEDL SYNDROME 7 PROTEIN"/>
    <property type="match status" value="1"/>
</dbReference>
<dbReference type="Pfam" id="PF23743">
    <property type="entry name" value="Beta-prop_BBS7"/>
    <property type="match status" value="1"/>
</dbReference>
<dbReference type="GO" id="GO:0016020">
    <property type="term" value="C:membrane"/>
    <property type="evidence" value="ECO:0007669"/>
    <property type="project" value="TreeGrafter"/>
</dbReference>
<accession>A0A336M1K3</accession>
<dbReference type="InterPro" id="IPR056335">
    <property type="entry name" value="BBS7_hairpin"/>
</dbReference>
<gene>
    <name evidence="6" type="primary">CSON010318</name>
</gene>
<dbReference type="GO" id="GO:0034464">
    <property type="term" value="C:BBSome"/>
    <property type="evidence" value="ECO:0007669"/>
    <property type="project" value="TreeGrafter"/>
</dbReference>
<dbReference type="VEuPathDB" id="VectorBase:CSON010318"/>
<dbReference type="PANTHER" id="PTHR16074">
    <property type="entry name" value="BARDET-BIEDL SYNDROME 7 PROTEIN"/>
    <property type="match status" value="1"/>
</dbReference>
<dbReference type="GO" id="GO:0036064">
    <property type="term" value="C:ciliary basal body"/>
    <property type="evidence" value="ECO:0007669"/>
    <property type="project" value="TreeGrafter"/>
</dbReference>
<organism evidence="6">
    <name type="scientific">Culicoides sonorensis</name>
    <name type="common">Biting midge</name>
    <dbReference type="NCBI Taxonomy" id="179676"/>
    <lineage>
        <taxon>Eukaryota</taxon>
        <taxon>Metazoa</taxon>
        <taxon>Ecdysozoa</taxon>
        <taxon>Arthropoda</taxon>
        <taxon>Hexapoda</taxon>
        <taxon>Insecta</taxon>
        <taxon>Pterygota</taxon>
        <taxon>Neoptera</taxon>
        <taxon>Endopterygota</taxon>
        <taxon>Diptera</taxon>
        <taxon>Nematocera</taxon>
        <taxon>Chironomoidea</taxon>
        <taxon>Ceratopogonidae</taxon>
        <taxon>Ceratopogoninae</taxon>
        <taxon>Culicoides</taxon>
        <taxon>Monoculicoides</taxon>
    </lineage>
</organism>
<dbReference type="SUPFAM" id="SSF50978">
    <property type="entry name" value="WD40 repeat-like"/>
    <property type="match status" value="1"/>
</dbReference>
<dbReference type="InterPro" id="IPR036322">
    <property type="entry name" value="WD40_repeat_dom_sf"/>
</dbReference>
<feature type="domain" description="BBS7 helical hairpin" evidence="1">
    <location>
        <begin position="596"/>
        <end position="710"/>
    </location>
</feature>
<feature type="domain" description="BBS7 beta-propeller" evidence="4">
    <location>
        <begin position="22"/>
        <end position="322"/>
    </location>
</feature>
<evidence type="ECO:0000259" key="3">
    <source>
        <dbReference type="Pfam" id="PF23361"/>
    </source>
</evidence>
<dbReference type="EMBL" id="UFQT01000416">
    <property type="protein sequence ID" value="SSX24114.1"/>
    <property type="molecule type" value="Genomic_DNA"/>
</dbReference>
<evidence type="ECO:0000259" key="2">
    <source>
        <dbReference type="Pfam" id="PF23360"/>
    </source>
</evidence>
<dbReference type="Gene3D" id="2.130.10.10">
    <property type="entry name" value="YVTN repeat-like/Quinoprotein amine dehydrogenase"/>
    <property type="match status" value="1"/>
</dbReference>
<dbReference type="Pfam" id="PF23361">
    <property type="entry name" value="BBS7_pf"/>
    <property type="match status" value="1"/>
</dbReference>
<proteinExistence type="predicted"/>
<evidence type="ECO:0000313" key="5">
    <source>
        <dbReference type="EMBL" id="SSX03749.1"/>
    </source>
</evidence>
<dbReference type="EMBL" id="UFQS01000416">
    <property type="protein sequence ID" value="SSX03749.1"/>
    <property type="molecule type" value="Genomic_DNA"/>
</dbReference>
<dbReference type="InterPro" id="IPR056334">
    <property type="entry name" value="BBS7_GAE_dom"/>
</dbReference>
<feature type="domain" description="BBS7 GAE" evidence="2">
    <location>
        <begin position="380"/>
        <end position="482"/>
    </location>
</feature>
<evidence type="ECO:0000259" key="4">
    <source>
        <dbReference type="Pfam" id="PF23743"/>
    </source>
</evidence>
<dbReference type="OMA" id="YEITINQ"/>